<organism evidence="5 6">
    <name type="scientific">Roseobacter sinensis</name>
    <dbReference type="NCBI Taxonomy" id="2931391"/>
    <lineage>
        <taxon>Bacteria</taxon>
        <taxon>Pseudomonadati</taxon>
        <taxon>Pseudomonadota</taxon>
        <taxon>Alphaproteobacteria</taxon>
        <taxon>Rhodobacterales</taxon>
        <taxon>Roseobacteraceae</taxon>
        <taxon>Roseobacter</taxon>
    </lineage>
</organism>
<dbReference type="EMBL" id="JALIEB010000015">
    <property type="protein sequence ID" value="MCV3273415.1"/>
    <property type="molecule type" value="Genomic_DNA"/>
</dbReference>
<keyword evidence="6" id="KW-1185">Reference proteome</keyword>
<dbReference type="SMART" id="SM01008">
    <property type="entry name" value="Ald_Xan_dh_C"/>
    <property type="match status" value="1"/>
</dbReference>
<reference evidence="5 6" key="1">
    <citation type="submission" date="2022-04" db="EMBL/GenBank/DDBJ databases">
        <title>Roseobacter sp. WL0113 is a bacterium isolated from neritic sediment.</title>
        <authorList>
            <person name="Wang L."/>
            <person name="He W."/>
            <person name="Zhang D.-F."/>
        </authorList>
    </citation>
    <scope>NUCLEOTIDE SEQUENCE [LARGE SCALE GENOMIC DNA]</scope>
    <source>
        <strain evidence="5 6">WL0113</strain>
    </source>
</reference>
<dbReference type="Proteomes" id="UP001208690">
    <property type="component" value="Unassembled WGS sequence"/>
</dbReference>
<evidence type="ECO:0000259" key="4">
    <source>
        <dbReference type="SMART" id="SM01008"/>
    </source>
</evidence>
<dbReference type="Gene3D" id="3.30.365.10">
    <property type="entry name" value="Aldehyde oxidase/xanthine dehydrogenase, molybdopterin binding domain"/>
    <property type="match status" value="3"/>
</dbReference>
<dbReference type="InterPro" id="IPR016208">
    <property type="entry name" value="Ald_Oxase/xanthine_DH-like"/>
</dbReference>
<feature type="compositionally biased region" description="Pro residues" evidence="3">
    <location>
        <begin position="574"/>
        <end position="590"/>
    </location>
</feature>
<keyword evidence="2" id="KW-0560">Oxidoreductase</keyword>
<dbReference type="PANTHER" id="PTHR11908:SF132">
    <property type="entry name" value="ALDEHYDE OXIDASE 1-RELATED"/>
    <property type="match status" value="1"/>
</dbReference>
<dbReference type="Pfam" id="PF02738">
    <property type="entry name" value="MoCoBD_1"/>
    <property type="match status" value="1"/>
</dbReference>
<feature type="region of interest" description="Disordered" evidence="3">
    <location>
        <begin position="446"/>
        <end position="616"/>
    </location>
</feature>
<dbReference type="SUPFAM" id="SSF56003">
    <property type="entry name" value="Molybdenum cofactor-binding domain"/>
    <property type="match status" value="1"/>
</dbReference>
<feature type="compositionally biased region" description="Basic and acidic residues" evidence="3">
    <location>
        <begin position="520"/>
        <end position="531"/>
    </location>
</feature>
<feature type="compositionally biased region" description="Low complexity" evidence="3">
    <location>
        <begin position="537"/>
        <end position="573"/>
    </location>
</feature>
<name>A0ABT3BIL8_9RHOB</name>
<feature type="domain" description="Aldehyde oxidase/xanthine dehydrogenase a/b hammerhead" evidence="4">
    <location>
        <begin position="36"/>
        <end position="147"/>
    </location>
</feature>
<gene>
    <name evidence="5" type="ORF">MUB52_18440</name>
</gene>
<dbReference type="Pfam" id="PF01315">
    <property type="entry name" value="Ald_Xan_dh_C"/>
    <property type="match status" value="1"/>
</dbReference>
<evidence type="ECO:0000313" key="5">
    <source>
        <dbReference type="EMBL" id="MCV3273415.1"/>
    </source>
</evidence>
<dbReference type="Gene3D" id="3.90.1170.50">
    <property type="entry name" value="Aldehyde oxidase/xanthine dehydrogenase, a/b hammerhead"/>
    <property type="match status" value="1"/>
</dbReference>
<proteinExistence type="predicted"/>
<dbReference type="InterPro" id="IPR008274">
    <property type="entry name" value="AldOxase/xan_DH_MoCoBD1"/>
</dbReference>
<evidence type="ECO:0000313" key="6">
    <source>
        <dbReference type="Proteomes" id="UP001208690"/>
    </source>
</evidence>
<evidence type="ECO:0000256" key="1">
    <source>
        <dbReference type="ARBA" id="ARBA00022505"/>
    </source>
</evidence>
<evidence type="ECO:0000256" key="2">
    <source>
        <dbReference type="ARBA" id="ARBA00023002"/>
    </source>
</evidence>
<dbReference type="InterPro" id="IPR000674">
    <property type="entry name" value="Ald_Oxase/Xan_DH_a/b"/>
</dbReference>
<evidence type="ECO:0000256" key="3">
    <source>
        <dbReference type="SAM" id="MobiDB-lite"/>
    </source>
</evidence>
<sequence length="616" mass="66642">MSSIEFRKDLFADERDDNLNEIGKPKLRQDIEGHVRGRTAYYDDHLFDGLLHMRCVRSPHHHARVRSIDSAGAERMAGVRRVVRASDVPHNINTLLSLIGFGRDDEQLIADRKVAYKGEPVLAIIAETEAQARAACAAVRVDWEVLPHVLDVEEALTPGAPVVNEEYPNNCFDYAPYDHVKLRFGDVEAGFAQADRIVEATYEMSPIEQAPIETCGAIAAPETSGRYVCHTGTQALFFSLGTTAKLLDMPSSKLHFIGGTVGGGFGGKVDSLTEPMAVLGAVLTGKPVKFQWDREEEMQVGAPRGAERWIIKDGVMADGRIVARQFTGFFDAGAYTRLSSYAGTKGTGHLPGPYSIPNVASNVFCVYTNRTPATAMRGFGITGVDFAIECHMDRVAEAVGADPIHLRILNAYRDGDMKAHRRRAKNCALVECCQVAAGKAGWRVSPEDMAASSKTGTTADRQAIPETALDEDGRIGDRKAGRMPSARPAKGTKRLPAGTHGRDHKAVPVQRPDMQQLAERVGHRVAPERDAAPAASPTVPARAPDTPTPATAPSRPTAAPPATSSPPAEARPAAAPPQPMPQLQPAQPKPYEPDTPFRQGVRRPGVSRFLSGSRRR</sequence>
<dbReference type="InterPro" id="IPR036856">
    <property type="entry name" value="Ald_Oxase/Xan_DH_a/b_sf"/>
</dbReference>
<dbReference type="RefSeq" id="WP_263845640.1">
    <property type="nucleotide sequence ID" value="NZ_JALIEB010000015.1"/>
</dbReference>
<accession>A0ABT3BIL8</accession>
<dbReference type="PANTHER" id="PTHR11908">
    <property type="entry name" value="XANTHINE DEHYDROGENASE"/>
    <property type="match status" value="1"/>
</dbReference>
<comment type="caution">
    <text evidence="5">The sequence shown here is derived from an EMBL/GenBank/DDBJ whole genome shotgun (WGS) entry which is preliminary data.</text>
</comment>
<dbReference type="SUPFAM" id="SSF54665">
    <property type="entry name" value="CO dehydrogenase molybdoprotein N-domain-like"/>
    <property type="match status" value="1"/>
</dbReference>
<protein>
    <submittedName>
        <fullName evidence="5">Molybdopterin-dependent oxidoreductase</fullName>
    </submittedName>
</protein>
<dbReference type="InterPro" id="IPR037165">
    <property type="entry name" value="AldOxase/xan_DH_Mopterin-bd_sf"/>
</dbReference>
<feature type="compositionally biased region" description="Basic and acidic residues" evidence="3">
    <location>
        <begin position="471"/>
        <end position="480"/>
    </location>
</feature>
<keyword evidence="1" id="KW-0500">Molybdenum</keyword>